<dbReference type="AlphaFoldDB" id="A0A920CZ02"/>
<protein>
    <recommendedName>
        <fullName evidence="2">VanZ-like domain-containing protein</fullName>
    </recommendedName>
</protein>
<organism evidence="3 4">
    <name type="scientific">Paenibacillus montaniterrae</name>
    <dbReference type="NCBI Taxonomy" id="429341"/>
    <lineage>
        <taxon>Bacteria</taxon>
        <taxon>Bacillati</taxon>
        <taxon>Bacillota</taxon>
        <taxon>Bacilli</taxon>
        <taxon>Bacillales</taxon>
        <taxon>Paenibacillaceae</taxon>
        <taxon>Paenibacillus</taxon>
    </lineage>
</organism>
<dbReference type="InterPro" id="IPR053150">
    <property type="entry name" value="Teicoplanin_resist-assoc"/>
</dbReference>
<keyword evidence="4" id="KW-1185">Reference proteome</keyword>
<reference evidence="3" key="1">
    <citation type="submission" date="2021-03" db="EMBL/GenBank/DDBJ databases">
        <title>Antimicrobial resistance genes in bacteria isolated from Japanese honey, and their potential for conferring macrolide and lincosamide resistance in the American foulbrood pathogen Paenibacillus larvae.</title>
        <authorList>
            <person name="Okamoto M."/>
            <person name="Kumagai M."/>
            <person name="Kanamori H."/>
            <person name="Takamatsu D."/>
        </authorList>
    </citation>
    <scope>NUCLEOTIDE SEQUENCE</scope>
    <source>
        <strain evidence="3">J40TS1</strain>
    </source>
</reference>
<sequence>MRFSDVVRLAKEYLTLGIAAAIILTVLLSVGYFFVYKRLMKGSKKFSKRTAALTLISICYLFIVFGAVFFSRGSFFSSYSLQPFYSYIEAWNQWSFCGWRNIILNILMFVPFGFLLPLWHKGLQKAWLTVLCGFLFSLIIELIQLVGSLGVFEIDDLINNTFGAWLGYGAVMLALMLFHRQKRSAAKLFGYAAPMLVMILAFGSIFTVYSMKELGNLRSDYIYKMNMKGVELTSEVELSRDSNTAGIYQAAFGDEQAAKALASSVFSAIGATMDEDETRAYDESVRYIAYKPDNHEASIHMWVNYKGLTYRLTDFSQFDDHLVKVKDADELTIRGALAELELELPANISFSVMEDGSYIFTANMLQVGNQIWDGVLRCSYYSDGTIKEIDNNIVIADYYRSGEIISEFEAYDRLSAGKFFHHNRQRQTKSITVRDVSLIYELDSKGFYQPVYRFECVFANEVEKYELTIAISALK</sequence>
<feature type="transmembrane region" description="Helical" evidence="1">
    <location>
        <begin position="188"/>
        <end position="209"/>
    </location>
</feature>
<dbReference type="PANTHER" id="PTHR36834">
    <property type="entry name" value="MEMBRANE PROTEIN-RELATED"/>
    <property type="match status" value="1"/>
</dbReference>
<feature type="transmembrane region" description="Helical" evidence="1">
    <location>
        <begin position="126"/>
        <end position="151"/>
    </location>
</feature>
<evidence type="ECO:0000259" key="2">
    <source>
        <dbReference type="Pfam" id="PF04892"/>
    </source>
</evidence>
<evidence type="ECO:0000313" key="3">
    <source>
        <dbReference type="EMBL" id="GIP18396.1"/>
    </source>
</evidence>
<dbReference type="EMBL" id="BOSE01000008">
    <property type="protein sequence ID" value="GIP18396.1"/>
    <property type="molecule type" value="Genomic_DNA"/>
</dbReference>
<feature type="transmembrane region" description="Helical" evidence="1">
    <location>
        <begin position="102"/>
        <end position="119"/>
    </location>
</feature>
<dbReference type="PANTHER" id="PTHR36834:SF1">
    <property type="entry name" value="INTEGRAL MEMBRANE PROTEIN"/>
    <property type="match status" value="1"/>
</dbReference>
<proteinExistence type="predicted"/>
<feature type="transmembrane region" description="Helical" evidence="1">
    <location>
        <begin position="157"/>
        <end position="176"/>
    </location>
</feature>
<dbReference type="InterPro" id="IPR006976">
    <property type="entry name" value="VanZ-like"/>
</dbReference>
<evidence type="ECO:0000313" key="4">
    <source>
        <dbReference type="Proteomes" id="UP000683139"/>
    </source>
</evidence>
<evidence type="ECO:0000256" key="1">
    <source>
        <dbReference type="SAM" id="Phobius"/>
    </source>
</evidence>
<accession>A0A920CZ02</accession>
<keyword evidence="1" id="KW-1133">Transmembrane helix</keyword>
<feature type="transmembrane region" description="Helical" evidence="1">
    <location>
        <begin position="51"/>
        <end position="70"/>
    </location>
</feature>
<gene>
    <name evidence="3" type="ORF">J40TS1_40380</name>
</gene>
<comment type="caution">
    <text evidence="3">The sequence shown here is derived from an EMBL/GenBank/DDBJ whole genome shotgun (WGS) entry which is preliminary data.</text>
</comment>
<dbReference type="Pfam" id="PF04892">
    <property type="entry name" value="VanZ"/>
    <property type="match status" value="1"/>
</dbReference>
<feature type="transmembrane region" description="Helical" evidence="1">
    <location>
        <begin position="13"/>
        <end position="35"/>
    </location>
</feature>
<keyword evidence="1" id="KW-0812">Transmembrane</keyword>
<dbReference type="Proteomes" id="UP000683139">
    <property type="component" value="Unassembled WGS sequence"/>
</dbReference>
<name>A0A920CZ02_9BACL</name>
<dbReference type="RefSeq" id="WP_213518751.1">
    <property type="nucleotide sequence ID" value="NZ_BOSE01000008.1"/>
</dbReference>
<keyword evidence="1" id="KW-0472">Membrane</keyword>
<feature type="domain" description="VanZ-like" evidence="2">
    <location>
        <begin position="58"/>
        <end position="173"/>
    </location>
</feature>